<feature type="domain" description="Zinc knuckle CX2CX4HX4C" evidence="2">
    <location>
        <begin position="175"/>
        <end position="216"/>
    </location>
</feature>
<dbReference type="Pfam" id="PF14111">
    <property type="entry name" value="DUF4283"/>
    <property type="match status" value="1"/>
</dbReference>
<dbReference type="RefSeq" id="XP_018829383.1">
    <property type="nucleotide sequence ID" value="XM_018973838.1"/>
</dbReference>
<dbReference type="PANTHER" id="PTHR31286">
    <property type="entry name" value="GLYCINE-RICH CELL WALL STRUCTURAL PROTEIN 1.8-LIKE"/>
    <property type="match status" value="1"/>
</dbReference>
<organism evidence="3 4">
    <name type="scientific">Juglans regia</name>
    <name type="common">English walnut</name>
    <dbReference type="NCBI Taxonomy" id="51240"/>
    <lineage>
        <taxon>Eukaryota</taxon>
        <taxon>Viridiplantae</taxon>
        <taxon>Streptophyta</taxon>
        <taxon>Embryophyta</taxon>
        <taxon>Tracheophyta</taxon>
        <taxon>Spermatophyta</taxon>
        <taxon>Magnoliopsida</taxon>
        <taxon>eudicotyledons</taxon>
        <taxon>Gunneridae</taxon>
        <taxon>Pentapetalae</taxon>
        <taxon>rosids</taxon>
        <taxon>fabids</taxon>
        <taxon>Fagales</taxon>
        <taxon>Juglandaceae</taxon>
        <taxon>Juglans</taxon>
    </lineage>
</organism>
<accession>A0A2I4FCL5</accession>
<dbReference type="Pfam" id="PF14392">
    <property type="entry name" value="zf-CCHC_4"/>
    <property type="match status" value="1"/>
</dbReference>
<reference evidence="4" key="1">
    <citation type="submission" date="2025-08" db="UniProtKB">
        <authorList>
            <consortium name="RefSeq"/>
        </authorList>
    </citation>
    <scope>IDENTIFICATION</scope>
    <source>
        <tissue evidence="4">Leaves</tissue>
    </source>
</reference>
<dbReference type="Proteomes" id="UP000235220">
    <property type="component" value="Chromosome 9"/>
</dbReference>
<evidence type="ECO:0000259" key="2">
    <source>
        <dbReference type="Pfam" id="PF14392"/>
    </source>
</evidence>
<proteinExistence type="predicted"/>
<dbReference type="Gramene" id="Jr09_01520_p1">
    <property type="protein sequence ID" value="cds.Jr09_01520_p1"/>
    <property type="gene ID" value="Jr09_01520"/>
</dbReference>
<dbReference type="InterPro" id="IPR025558">
    <property type="entry name" value="DUF4283"/>
</dbReference>
<dbReference type="PANTHER" id="PTHR31286:SF62">
    <property type="entry name" value="ZINC FINGER, CCHC-TYPE-LIKE PROTEIN"/>
    <property type="match status" value="1"/>
</dbReference>
<name>A0A2I4FCL5_JUGRE</name>
<evidence type="ECO:0000313" key="3">
    <source>
        <dbReference type="Proteomes" id="UP000235220"/>
    </source>
</evidence>
<protein>
    <submittedName>
        <fullName evidence="4">Uncharacterized protein LOC108997517</fullName>
    </submittedName>
</protein>
<keyword evidence="3" id="KW-1185">Reference proteome</keyword>
<dbReference type="InterPro" id="IPR040256">
    <property type="entry name" value="At4g02000-like"/>
</dbReference>
<dbReference type="AlphaFoldDB" id="A0A2I4FCL5"/>
<evidence type="ECO:0000259" key="1">
    <source>
        <dbReference type="Pfam" id="PF14111"/>
    </source>
</evidence>
<evidence type="ECO:0000313" key="4">
    <source>
        <dbReference type="RefSeq" id="XP_018829383.1"/>
    </source>
</evidence>
<gene>
    <name evidence="4" type="primary">LOC108997517</name>
</gene>
<dbReference type="OrthoDB" id="958599at2759"/>
<feature type="domain" description="DUF4283" evidence="1">
    <location>
        <begin position="34"/>
        <end position="111"/>
    </location>
</feature>
<dbReference type="InterPro" id="IPR025836">
    <property type="entry name" value="Zn_knuckle_CX2CX4HX4C"/>
</dbReference>
<sequence>MEEELHKHWESFSLTDQEANSVSVEKDDLEHLVEKGKRCLLLLINADRVVDLQAFRTTMSMIWRPEVWIHYKDVGVNRVLVEFQHERDKGKVLAGRPWSFDKALICLQEVDEKVPLKDIKFAKELFWVQAHNMPMSCLTMEVGFKLFSRMEKVLEVETDEGGCCWGSILRAKVEVDITKPLTCGRLLTVDMSKNGSLFKYERLPSFCLHCGSILHCKQCPRTSRYKKMEANNQYGPWLRASPTKGSGFDTHRYGGNMNRQPQHG</sequence>
<dbReference type="GeneID" id="108997517"/>
<dbReference type="KEGG" id="jre:108997517"/>